<dbReference type="AlphaFoldDB" id="A0AAD4LS53"/>
<dbReference type="Proteomes" id="UP001201163">
    <property type="component" value="Unassembled WGS sequence"/>
</dbReference>
<protein>
    <submittedName>
        <fullName evidence="1">Uncharacterized protein</fullName>
    </submittedName>
</protein>
<sequence>MSSQAQANSDEQALARLADTEYLVRRSVTKGYQLFSILTPPIYAGINIFRKGRGHLTVNRLLRATWLGGAAGIASGGASEYIRSSNSSSETLRSRRIRAAYDTDALRADDHATIGALLCAVLTPAIFWKRGTAIHLIFGGAGLGTAAGYFTHVARSASGDVPPRPVVPQIAPGS</sequence>
<proteinExistence type="predicted"/>
<gene>
    <name evidence="1" type="ORF">EDB92DRAFT_61563</name>
</gene>
<dbReference type="EMBL" id="JAKELL010000001">
    <property type="protein sequence ID" value="KAH9001454.1"/>
    <property type="molecule type" value="Genomic_DNA"/>
</dbReference>
<organism evidence="1 2">
    <name type="scientific">Lactarius akahatsu</name>
    <dbReference type="NCBI Taxonomy" id="416441"/>
    <lineage>
        <taxon>Eukaryota</taxon>
        <taxon>Fungi</taxon>
        <taxon>Dikarya</taxon>
        <taxon>Basidiomycota</taxon>
        <taxon>Agaricomycotina</taxon>
        <taxon>Agaricomycetes</taxon>
        <taxon>Russulales</taxon>
        <taxon>Russulaceae</taxon>
        <taxon>Lactarius</taxon>
    </lineage>
</organism>
<comment type="caution">
    <text evidence="1">The sequence shown here is derived from an EMBL/GenBank/DDBJ whole genome shotgun (WGS) entry which is preliminary data.</text>
</comment>
<reference evidence="1" key="1">
    <citation type="submission" date="2022-01" db="EMBL/GenBank/DDBJ databases">
        <title>Comparative genomics reveals a dynamic genome evolution in the ectomycorrhizal milk-cap (Lactarius) mushrooms.</title>
        <authorList>
            <consortium name="DOE Joint Genome Institute"/>
            <person name="Lebreton A."/>
            <person name="Tang N."/>
            <person name="Kuo A."/>
            <person name="LaButti K."/>
            <person name="Drula E."/>
            <person name="Barry K."/>
            <person name="Clum A."/>
            <person name="Lipzen A."/>
            <person name="Mousain D."/>
            <person name="Ng V."/>
            <person name="Wang R."/>
            <person name="Wang X."/>
            <person name="Dai Y."/>
            <person name="Henrissat B."/>
            <person name="Grigoriev I.V."/>
            <person name="Guerin-Laguette A."/>
            <person name="Yu F."/>
            <person name="Martin F.M."/>
        </authorList>
    </citation>
    <scope>NUCLEOTIDE SEQUENCE</scope>
    <source>
        <strain evidence="1">QP</strain>
    </source>
</reference>
<evidence type="ECO:0000313" key="2">
    <source>
        <dbReference type="Proteomes" id="UP001201163"/>
    </source>
</evidence>
<keyword evidence="2" id="KW-1185">Reference proteome</keyword>
<accession>A0AAD4LS53</accession>
<name>A0AAD4LS53_9AGAM</name>
<evidence type="ECO:0000313" key="1">
    <source>
        <dbReference type="EMBL" id="KAH9001454.1"/>
    </source>
</evidence>